<comment type="catalytic activity">
    <reaction evidence="9 10">
        <text>oxaloacetate + ATP = phosphoenolpyruvate + ADP + CO2</text>
        <dbReference type="Rhea" id="RHEA:18617"/>
        <dbReference type="ChEBI" id="CHEBI:16452"/>
        <dbReference type="ChEBI" id="CHEBI:16526"/>
        <dbReference type="ChEBI" id="CHEBI:30616"/>
        <dbReference type="ChEBI" id="CHEBI:58702"/>
        <dbReference type="ChEBI" id="CHEBI:456216"/>
        <dbReference type="EC" id="4.1.1.49"/>
    </reaction>
</comment>
<feature type="binding site" evidence="10">
    <location>
        <position position="285"/>
    </location>
    <ligand>
        <name>Mn(2+)</name>
        <dbReference type="ChEBI" id="CHEBI:29035"/>
    </ligand>
</feature>
<comment type="similarity">
    <text evidence="2 10">Belongs to the phosphoenolpyruvate carboxykinase (ATP) family.</text>
</comment>
<feature type="binding site" evidence="10">
    <location>
        <position position="88"/>
    </location>
    <ligand>
        <name>substrate</name>
    </ligand>
</feature>
<evidence type="ECO:0000313" key="11">
    <source>
        <dbReference type="EMBL" id="OUI84865.1"/>
    </source>
</evidence>
<feature type="binding site" evidence="10">
    <location>
        <position position="248"/>
    </location>
    <ligand>
        <name>ATP</name>
        <dbReference type="ChEBI" id="CHEBI:30616"/>
    </ligand>
</feature>
<sequence>MTKNGGNKRVTKIRKIKIMQDRCDAKVFGGVKSQNPCKALEKTGVVSFHAVYANLSASELVAAALERLEGVLSEDGALAVDTGEHTGRSAKDKFIVDEPAIRADVWWNATNQKMSPEHFTRLTDTVRGYLAGQELFIQDLYAGADPEHRIRVRVVTTNAWHAQFARNMFIRPPVEDLGNFTPDYVILHAPDLALDAETYALRSSTAVALSFEQKLIVIAGTQYAGEIKKSIFTVMNWLLPPKGVLPMHCSANIDSTGDSALFFGLSGTGKTTLSSDRNRPLIGDDEHGWSDEGVFNFEGGCYAKVIRLSKDAEPDIWNASHRFGVVLENVTVGDGGKLDLDDASRTENTRSCYPTNFIPNAVASGRGGKPQHVLMLTADAFGVLPPVAKLTPDQAMYHFLSGYTARIAGTEKGLGDEPEATFSACFGAPFLPRPPAVYGELLRKRLAAGQVSCWLINTGWTGGAYGTGKRMSLAYTRAILAAVLGDTLKDATFEVEPYFGLSIPRHVEGVPDQVLNPAQAWADKAAYDAQAKKLVSLFEKNAEGFAAEVSPEVLQSVAGAVA</sequence>
<dbReference type="HAMAP" id="MF_00453">
    <property type="entry name" value="PEPCK_ATP"/>
    <property type="match status" value="1"/>
</dbReference>
<dbReference type="Gene3D" id="3.90.228.20">
    <property type="match status" value="1"/>
</dbReference>
<dbReference type="PANTHER" id="PTHR30031">
    <property type="entry name" value="PHOSPHOENOLPYRUVATE CARBOXYKINASE ATP"/>
    <property type="match status" value="1"/>
</dbReference>
<dbReference type="NCBIfam" id="NF006821">
    <property type="entry name" value="PRK09344.1-3"/>
    <property type="match status" value="1"/>
</dbReference>
<dbReference type="InterPro" id="IPR008210">
    <property type="entry name" value="PEP_carboxykinase_N"/>
</dbReference>
<keyword evidence="10" id="KW-0479">Metal-binding</keyword>
<keyword evidence="7 10" id="KW-0067">ATP-binding</keyword>
<feature type="binding site" evidence="10">
    <location>
        <position position="223"/>
    </location>
    <ligand>
        <name>substrate</name>
    </ligand>
</feature>
<dbReference type="NCBIfam" id="NF006820">
    <property type="entry name" value="PRK09344.1-2"/>
    <property type="match status" value="1"/>
</dbReference>
<keyword evidence="8 10" id="KW-0456">Lyase</keyword>
<dbReference type="AlphaFoldDB" id="A0A252A5K0"/>
<dbReference type="GO" id="GO:0004612">
    <property type="term" value="F:phosphoenolpyruvate carboxykinase (ATP) activity"/>
    <property type="evidence" value="ECO:0007669"/>
    <property type="project" value="UniProtKB-UniRule"/>
</dbReference>
<evidence type="ECO:0000256" key="10">
    <source>
        <dbReference type="HAMAP-Rule" id="MF_00453"/>
    </source>
</evidence>
<dbReference type="EMBL" id="JOMM01000042">
    <property type="protein sequence ID" value="OUI84865.1"/>
    <property type="molecule type" value="Genomic_DNA"/>
</dbReference>
<protein>
    <recommendedName>
        <fullName evidence="3 10">Phosphoenolpyruvate carboxykinase (ATP)</fullName>
        <shortName evidence="10">PCK</shortName>
        <shortName evidence="10">PEP carboxykinase</shortName>
        <shortName evidence="10">PEPCK</shortName>
        <ecNumber evidence="3 10">4.1.1.49</ecNumber>
    </recommendedName>
</protein>
<dbReference type="InterPro" id="IPR001272">
    <property type="entry name" value="PEP_carboxykinase_ATP"/>
</dbReference>
<dbReference type="InterPro" id="IPR015994">
    <property type="entry name" value="PEPCK_ATP_CS"/>
</dbReference>
<keyword evidence="4 10" id="KW-0312">Gluconeogenesis</keyword>
<evidence type="ECO:0000256" key="5">
    <source>
        <dbReference type="ARBA" id="ARBA00022741"/>
    </source>
</evidence>
<dbReference type="PIRSF" id="PIRSF006294">
    <property type="entry name" value="PEP_crbxkin"/>
    <property type="match status" value="1"/>
</dbReference>
<organism evidence="11 12">
    <name type="scientific">Acetobacter tropicalis</name>
    <dbReference type="NCBI Taxonomy" id="104102"/>
    <lineage>
        <taxon>Bacteria</taxon>
        <taxon>Pseudomonadati</taxon>
        <taxon>Pseudomonadota</taxon>
        <taxon>Alphaproteobacteria</taxon>
        <taxon>Acetobacterales</taxon>
        <taxon>Acetobacteraceae</taxon>
        <taxon>Acetobacter</taxon>
    </lineage>
</organism>
<dbReference type="SUPFAM" id="SSF68923">
    <property type="entry name" value="PEP carboxykinase N-terminal domain"/>
    <property type="match status" value="1"/>
</dbReference>
<name>A0A252A5K0_9PROT</name>
<feature type="binding site" evidence="10">
    <location>
        <position position="350"/>
    </location>
    <ligand>
        <name>ATP</name>
        <dbReference type="ChEBI" id="CHEBI:30616"/>
    </ligand>
</feature>
<evidence type="ECO:0000256" key="1">
    <source>
        <dbReference type="ARBA" id="ARBA00004742"/>
    </source>
</evidence>
<dbReference type="GO" id="GO:0046872">
    <property type="term" value="F:metal ion binding"/>
    <property type="evidence" value="ECO:0007669"/>
    <property type="project" value="UniProtKB-KW"/>
</dbReference>
<comment type="function">
    <text evidence="10">Involved in the gluconeogenesis. Catalyzes the conversion of oxaloacetate (OAA) to phosphoenolpyruvate (PEP) through direct phosphoryl transfer between the nucleoside triphosphate and OAA.</text>
</comment>
<keyword evidence="5 10" id="KW-0547">Nucleotide-binding</keyword>
<feature type="binding site" evidence="10">
    <location>
        <position position="476"/>
    </location>
    <ligand>
        <name>ATP</name>
        <dbReference type="ChEBI" id="CHEBI:30616"/>
    </ligand>
</feature>
<evidence type="ECO:0000256" key="4">
    <source>
        <dbReference type="ARBA" id="ARBA00022432"/>
    </source>
</evidence>
<keyword evidence="10" id="KW-0963">Cytoplasm</keyword>
<evidence type="ECO:0000256" key="8">
    <source>
        <dbReference type="ARBA" id="ARBA00023239"/>
    </source>
</evidence>
<dbReference type="PROSITE" id="PS00532">
    <property type="entry name" value="PEPCK_ATP"/>
    <property type="match status" value="1"/>
</dbReference>
<accession>A0A252A5K0</accession>
<feature type="binding site" evidence="10">
    <location>
        <position position="229"/>
    </location>
    <ligand>
        <name>ATP</name>
        <dbReference type="ChEBI" id="CHEBI:30616"/>
    </ligand>
</feature>
<feature type="binding site" evidence="10">
    <location>
        <position position="350"/>
    </location>
    <ligand>
        <name>substrate</name>
    </ligand>
</feature>
<feature type="binding site" evidence="10">
    <location>
        <position position="229"/>
    </location>
    <ligand>
        <name>substrate</name>
    </ligand>
</feature>
<proteinExistence type="inferred from homology"/>
<dbReference type="CDD" id="cd00484">
    <property type="entry name" value="PEPCK_ATP"/>
    <property type="match status" value="1"/>
</dbReference>
<dbReference type="UniPathway" id="UPA00138"/>
<evidence type="ECO:0000256" key="6">
    <source>
        <dbReference type="ARBA" id="ARBA00022793"/>
    </source>
</evidence>
<dbReference type="Proteomes" id="UP000194565">
    <property type="component" value="Unassembled WGS sequence"/>
</dbReference>
<comment type="cofactor">
    <cofactor evidence="10">
        <name>Mn(2+)</name>
        <dbReference type="ChEBI" id="CHEBI:29035"/>
    </cofactor>
    <text evidence="10">Binds 1 Mn(2+) ion per subunit.</text>
</comment>
<dbReference type="NCBIfam" id="TIGR00224">
    <property type="entry name" value="pckA"/>
    <property type="match status" value="1"/>
</dbReference>
<dbReference type="SUPFAM" id="SSF53795">
    <property type="entry name" value="PEP carboxykinase-like"/>
    <property type="match status" value="1"/>
</dbReference>
<keyword evidence="10" id="KW-0464">Manganese</keyword>
<reference evidence="11 12" key="1">
    <citation type="submission" date="2014-06" db="EMBL/GenBank/DDBJ databases">
        <authorList>
            <person name="Ju J."/>
            <person name="Zhang J."/>
        </authorList>
    </citation>
    <scope>NUCLEOTIDE SEQUENCE [LARGE SCALE GENOMIC DNA]</scope>
    <source>
        <strain evidence="11">DmW_042</strain>
    </source>
</reference>
<evidence type="ECO:0000313" key="12">
    <source>
        <dbReference type="Proteomes" id="UP000194565"/>
    </source>
</evidence>
<dbReference type="Gene3D" id="2.170.8.10">
    <property type="entry name" value="Phosphoenolpyruvate Carboxykinase, domain 2"/>
    <property type="match status" value="1"/>
</dbReference>
<feature type="binding site" evidence="10">
    <location>
        <position position="248"/>
    </location>
    <ligand>
        <name>Mn(2+)</name>
        <dbReference type="ChEBI" id="CHEBI:29035"/>
    </ligand>
</feature>
<feature type="binding site" evidence="10">
    <location>
        <begin position="264"/>
        <end position="272"/>
    </location>
    <ligand>
        <name>ATP</name>
        <dbReference type="ChEBI" id="CHEBI:30616"/>
    </ligand>
</feature>
<evidence type="ECO:0000256" key="9">
    <source>
        <dbReference type="ARBA" id="ARBA00047371"/>
    </source>
</evidence>
<dbReference type="GO" id="GO:0005829">
    <property type="term" value="C:cytosol"/>
    <property type="evidence" value="ECO:0007669"/>
    <property type="project" value="TreeGrafter"/>
</dbReference>
<evidence type="ECO:0000256" key="3">
    <source>
        <dbReference type="ARBA" id="ARBA00012363"/>
    </source>
</evidence>
<dbReference type="Pfam" id="PF01293">
    <property type="entry name" value="PEPCK_ATP"/>
    <property type="match status" value="1"/>
</dbReference>
<comment type="pathway">
    <text evidence="1 10">Carbohydrate biosynthesis; gluconeogenesis.</text>
</comment>
<dbReference type="EC" id="4.1.1.49" evidence="3 10"/>
<dbReference type="InterPro" id="IPR013035">
    <property type="entry name" value="PEP_carboxykinase_C"/>
</dbReference>
<feature type="binding site" evidence="10">
    <location>
        <position position="313"/>
    </location>
    <ligand>
        <name>ATP</name>
        <dbReference type="ChEBI" id="CHEBI:30616"/>
    </ligand>
</feature>
<comment type="subcellular location">
    <subcellularLocation>
        <location evidence="10">Cytoplasm</location>
    </subcellularLocation>
</comment>
<evidence type="ECO:0000256" key="2">
    <source>
        <dbReference type="ARBA" id="ARBA00006052"/>
    </source>
</evidence>
<comment type="caution">
    <text evidence="11">The sequence shown here is derived from an EMBL/GenBank/DDBJ whole genome shotgun (WGS) entry which is preliminary data.</text>
</comment>
<gene>
    <name evidence="10" type="primary">pckA</name>
    <name evidence="11" type="ORF">HC62_12585</name>
</gene>
<keyword evidence="6 10" id="KW-0210">Decarboxylase</keyword>
<evidence type="ECO:0000256" key="7">
    <source>
        <dbReference type="ARBA" id="ARBA00022840"/>
    </source>
</evidence>
<dbReference type="PANTHER" id="PTHR30031:SF0">
    <property type="entry name" value="PHOSPHOENOLPYRUVATE CARBOXYKINASE (ATP)"/>
    <property type="match status" value="1"/>
</dbReference>
<dbReference type="GO" id="GO:0005524">
    <property type="term" value="F:ATP binding"/>
    <property type="evidence" value="ECO:0007669"/>
    <property type="project" value="UniProtKB-UniRule"/>
</dbReference>
<dbReference type="GO" id="GO:0006094">
    <property type="term" value="P:gluconeogenesis"/>
    <property type="evidence" value="ECO:0007669"/>
    <property type="project" value="UniProtKB-UniRule"/>
</dbReference>
<comment type="caution">
    <text evidence="10">Lacks conserved residue(s) required for the propagation of feature annotation.</text>
</comment>
<feature type="binding site" evidence="10">
    <location>
        <position position="229"/>
    </location>
    <ligand>
        <name>Mn(2+)</name>
        <dbReference type="ChEBI" id="CHEBI:29035"/>
    </ligand>
</feature>
<dbReference type="Gene3D" id="3.40.449.10">
    <property type="entry name" value="Phosphoenolpyruvate Carboxykinase, domain 1"/>
    <property type="match status" value="1"/>
</dbReference>